<dbReference type="PRINTS" id="PR00344">
    <property type="entry name" value="BCTRLSENSOR"/>
</dbReference>
<feature type="domain" description="Histidine kinase" evidence="10">
    <location>
        <begin position="147"/>
        <end position="352"/>
    </location>
</feature>
<dbReference type="SMART" id="SM00388">
    <property type="entry name" value="HisKA"/>
    <property type="match status" value="1"/>
</dbReference>
<dbReference type="InterPro" id="IPR036890">
    <property type="entry name" value="HATPase_C_sf"/>
</dbReference>
<keyword evidence="7" id="KW-0067">ATP-binding</keyword>
<evidence type="ECO:0000256" key="1">
    <source>
        <dbReference type="ARBA" id="ARBA00000085"/>
    </source>
</evidence>
<dbReference type="SUPFAM" id="SSF47384">
    <property type="entry name" value="Homodimeric domain of signal transducing histidine kinase"/>
    <property type="match status" value="1"/>
</dbReference>
<dbReference type="InterPro" id="IPR036097">
    <property type="entry name" value="HisK_dim/P_sf"/>
</dbReference>
<dbReference type="EMBL" id="JJMM01000002">
    <property type="protein sequence ID" value="KDR96672.1"/>
    <property type="molecule type" value="Genomic_DNA"/>
</dbReference>
<dbReference type="eggNOG" id="COG3852">
    <property type="taxonomic scope" value="Bacteria"/>
</dbReference>
<keyword evidence="12" id="KW-1185">Reference proteome</keyword>
<dbReference type="SMART" id="SM00387">
    <property type="entry name" value="HATPase_c"/>
    <property type="match status" value="1"/>
</dbReference>
<dbReference type="STRING" id="1121324.CLIT_2c02780"/>
<keyword evidence="3" id="KW-0597">Phosphoprotein</keyword>
<keyword evidence="9" id="KW-0472">Membrane</keyword>
<feature type="transmembrane region" description="Helical" evidence="9">
    <location>
        <begin position="9"/>
        <end position="27"/>
    </location>
</feature>
<protein>
    <recommendedName>
        <fullName evidence="2">histidine kinase</fullName>
        <ecNumber evidence="2">2.7.13.3</ecNumber>
    </recommendedName>
</protein>
<evidence type="ECO:0000256" key="3">
    <source>
        <dbReference type="ARBA" id="ARBA00022553"/>
    </source>
</evidence>
<comment type="catalytic activity">
    <reaction evidence="1">
        <text>ATP + protein L-histidine = ADP + protein N-phospho-L-histidine.</text>
        <dbReference type="EC" id="2.7.13.3"/>
    </reaction>
</comment>
<organism evidence="11 12">
    <name type="scientific">Peptoclostridium litorale DSM 5388</name>
    <dbReference type="NCBI Taxonomy" id="1121324"/>
    <lineage>
        <taxon>Bacteria</taxon>
        <taxon>Bacillati</taxon>
        <taxon>Bacillota</taxon>
        <taxon>Clostridia</taxon>
        <taxon>Peptostreptococcales</taxon>
        <taxon>Peptoclostridiaceae</taxon>
        <taxon>Peptoclostridium</taxon>
    </lineage>
</organism>
<dbReference type="RefSeq" id="WP_038261240.1">
    <property type="nucleotide sequence ID" value="NZ_FSRH01000001.1"/>
</dbReference>
<accession>A0A069RR79</accession>
<evidence type="ECO:0000256" key="9">
    <source>
        <dbReference type="SAM" id="Phobius"/>
    </source>
</evidence>
<keyword evidence="9" id="KW-0812">Transmembrane</keyword>
<feature type="transmembrane region" description="Helical" evidence="9">
    <location>
        <begin position="86"/>
        <end position="108"/>
    </location>
</feature>
<evidence type="ECO:0000256" key="8">
    <source>
        <dbReference type="ARBA" id="ARBA00023012"/>
    </source>
</evidence>
<dbReference type="OrthoDB" id="9784397at2"/>
<comment type="caution">
    <text evidence="11">The sequence shown here is derived from an EMBL/GenBank/DDBJ whole genome shotgun (WGS) entry which is preliminary data.</text>
</comment>
<evidence type="ECO:0000256" key="5">
    <source>
        <dbReference type="ARBA" id="ARBA00022741"/>
    </source>
</evidence>
<evidence type="ECO:0000256" key="6">
    <source>
        <dbReference type="ARBA" id="ARBA00022777"/>
    </source>
</evidence>
<feature type="transmembrane region" description="Helical" evidence="9">
    <location>
        <begin position="57"/>
        <end position="74"/>
    </location>
</feature>
<dbReference type="PROSITE" id="PS50109">
    <property type="entry name" value="HIS_KIN"/>
    <property type="match status" value="1"/>
</dbReference>
<dbReference type="InterPro" id="IPR003661">
    <property type="entry name" value="HisK_dim/P_dom"/>
</dbReference>
<dbReference type="GO" id="GO:0000155">
    <property type="term" value="F:phosphorelay sensor kinase activity"/>
    <property type="evidence" value="ECO:0007669"/>
    <property type="project" value="InterPro"/>
</dbReference>
<evidence type="ECO:0000256" key="7">
    <source>
        <dbReference type="ARBA" id="ARBA00022840"/>
    </source>
</evidence>
<keyword evidence="5" id="KW-0547">Nucleotide-binding</keyword>
<dbReference type="CDD" id="cd00082">
    <property type="entry name" value="HisKA"/>
    <property type="match status" value="1"/>
</dbReference>
<dbReference type="AlphaFoldDB" id="A0A069RR79"/>
<keyword evidence="8" id="KW-0902">Two-component regulatory system</keyword>
<keyword evidence="9" id="KW-1133">Transmembrane helix</keyword>
<dbReference type="PANTHER" id="PTHR43065:SF10">
    <property type="entry name" value="PEROXIDE STRESS-ACTIVATED HISTIDINE KINASE MAK3"/>
    <property type="match status" value="1"/>
</dbReference>
<dbReference type="GO" id="GO:0005524">
    <property type="term" value="F:ATP binding"/>
    <property type="evidence" value="ECO:0007669"/>
    <property type="project" value="UniProtKB-KW"/>
</dbReference>
<gene>
    <name evidence="11" type="primary">kinA</name>
    <name evidence="11" type="ORF">CLIT_2c02780</name>
</gene>
<evidence type="ECO:0000256" key="2">
    <source>
        <dbReference type="ARBA" id="ARBA00012438"/>
    </source>
</evidence>
<dbReference type="Proteomes" id="UP000027946">
    <property type="component" value="Unassembled WGS sequence"/>
</dbReference>
<evidence type="ECO:0000256" key="4">
    <source>
        <dbReference type="ARBA" id="ARBA00022679"/>
    </source>
</evidence>
<dbReference type="SUPFAM" id="SSF55874">
    <property type="entry name" value="ATPase domain of HSP90 chaperone/DNA topoisomerase II/histidine kinase"/>
    <property type="match status" value="1"/>
</dbReference>
<keyword evidence="4 11" id="KW-0808">Transferase</keyword>
<evidence type="ECO:0000313" key="11">
    <source>
        <dbReference type="EMBL" id="KDR96672.1"/>
    </source>
</evidence>
<dbReference type="Pfam" id="PF00512">
    <property type="entry name" value="HisKA"/>
    <property type="match status" value="1"/>
</dbReference>
<proteinExistence type="predicted"/>
<name>A0A069RR79_PEPLI</name>
<dbReference type="CDD" id="cd00075">
    <property type="entry name" value="HATPase"/>
    <property type="match status" value="1"/>
</dbReference>
<reference evidence="11 12" key="1">
    <citation type="submission" date="2014-03" db="EMBL/GenBank/DDBJ databases">
        <title>Genome sequence of Clostridium litorale W6, DSM 5388.</title>
        <authorList>
            <person name="Poehlein A."/>
            <person name="Jagirdar A."/>
            <person name="Khonsari B."/>
            <person name="Chibani C.M."/>
            <person name="Gutierrez Gutierrez D.A."/>
            <person name="Davydova E."/>
            <person name="Alghaithi H.S."/>
            <person name="Nair K.P."/>
            <person name="Dhamotharan K."/>
            <person name="Chandran L."/>
            <person name="G W."/>
            <person name="Daniel R."/>
        </authorList>
    </citation>
    <scope>NUCLEOTIDE SEQUENCE [LARGE SCALE GENOMIC DNA]</scope>
    <source>
        <strain evidence="11 12">W6</strain>
    </source>
</reference>
<sequence>MRKRDIRDAAFLGAAIMAITFAHYYTATWRWDIHDFLRRLYYIPLIMAAFRFRLKGGVLCSIIISAAYAPHFLFPHINCCDAQGVGILNQLLEMVMFIGIGSITGFLVESDYKKKAELSSQIDQLTRLEEQVRRAEKLSAVGELASGVAHEIRNPLGIIKTIAQTILPDIHDKEASEGVEIIIHEVDRANAVIKSLLDFAKPGISHKKSVSLGRVVDEVLMIATKYAGKHNVQIKSDIVRDISINADIEKLKQAFINIIFNSIEAMPSGGTIEILADENDGMAQIHITDSGKGVPDDIRDRIFDPFYTTKDKGTGLGLSIVYSIIDEHGGQIILEKSDSSGTVFLISLPVDAGEEAEYEK</sequence>
<evidence type="ECO:0000313" key="12">
    <source>
        <dbReference type="Proteomes" id="UP000027946"/>
    </source>
</evidence>
<dbReference type="PANTHER" id="PTHR43065">
    <property type="entry name" value="SENSOR HISTIDINE KINASE"/>
    <property type="match status" value="1"/>
</dbReference>
<dbReference type="Pfam" id="PF02518">
    <property type="entry name" value="HATPase_c"/>
    <property type="match status" value="1"/>
</dbReference>
<dbReference type="Gene3D" id="1.10.287.130">
    <property type="match status" value="1"/>
</dbReference>
<dbReference type="Gene3D" id="3.30.565.10">
    <property type="entry name" value="Histidine kinase-like ATPase, C-terminal domain"/>
    <property type="match status" value="1"/>
</dbReference>
<evidence type="ECO:0000259" key="10">
    <source>
        <dbReference type="PROSITE" id="PS50109"/>
    </source>
</evidence>
<keyword evidence="6 11" id="KW-0418">Kinase</keyword>
<dbReference type="EC" id="2.7.13.3" evidence="2"/>
<dbReference type="InterPro" id="IPR004358">
    <property type="entry name" value="Sig_transdc_His_kin-like_C"/>
</dbReference>
<dbReference type="InterPro" id="IPR005467">
    <property type="entry name" value="His_kinase_dom"/>
</dbReference>
<dbReference type="InterPro" id="IPR003594">
    <property type="entry name" value="HATPase_dom"/>
</dbReference>